<dbReference type="PANTHER" id="PTHR30561:SF2">
    <property type="entry name" value="SPERMIDINE EXPORT PROTEIN MDTJ"/>
    <property type="match status" value="1"/>
</dbReference>
<reference evidence="11 12" key="1">
    <citation type="submission" date="2015-01" db="EMBL/GenBank/DDBJ databases">
        <title>Desulfovibrio sp. JC271 draft genome sequence.</title>
        <authorList>
            <person name="Shivani Y."/>
            <person name="Subhash Y."/>
            <person name="Sasikala C."/>
            <person name="Ramana C.V."/>
        </authorList>
    </citation>
    <scope>NUCLEOTIDE SEQUENCE [LARGE SCALE GENOMIC DNA]</scope>
    <source>
        <strain evidence="11 12">JC271</strain>
    </source>
</reference>
<evidence type="ECO:0000256" key="6">
    <source>
        <dbReference type="ARBA" id="ARBA00022692"/>
    </source>
</evidence>
<evidence type="ECO:0000313" key="12">
    <source>
        <dbReference type="Proteomes" id="UP000091979"/>
    </source>
</evidence>
<dbReference type="PANTHER" id="PTHR30561">
    <property type="entry name" value="SMR FAMILY PROTON-DEPENDENT DRUG EFFLUX TRANSPORTER SUGE"/>
    <property type="match status" value="1"/>
</dbReference>
<sequence>MLRYWLFLLAAILSEIAGTTSLKAFDDIHSGRAGAVATSIFIALSYYLLSKAVVRIPLGIAYACWEGVGLALVAVTSYILFNEPMPPIKLAGIVCIISGLLWLHQVMRHSDD</sequence>
<feature type="transmembrane region" description="Helical" evidence="10">
    <location>
        <begin position="87"/>
        <end position="103"/>
    </location>
</feature>
<keyword evidence="6 9" id="KW-0812">Transmembrane</keyword>
<dbReference type="EMBL" id="JXMS01000001">
    <property type="protein sequence ID" value="OBQ57492.1"/>
    <property type="molecule type" value="Genomic_DNA"/>
</dbReference>
<dbReference type="GO" id="GO:0015297">
    <property type="term" value="F:antiporter activity"/>
    <property type="evidence" value="ECO:0007669"/>
    <property type="project" value="TreeGrafter"/>
</dbReference>
<protein>
    <recommendedName>
        <fullName evidence="3">Spermidine export protein MdtJ</fullName>
    </recommendedName>
</protein>
<dbReference type="OrthoDB" id="9808638at2"/>
<comment type="similarity">
    <text evidence="9">Belongs to the drug/metabolite transporter (DMT) superfamily. Small multidrug resistance (SMR) (TC 2.A.7.1) family.</text>
</comment>
<dbReference type="InterPro" id="IPR037185">
    <property type="entry name" value="EmrE-like"/>
</dbReference>
<keyword evidence="5" id="KW-0997">Cell inner membrane</keyword>
<evidence type="ECO:0000256" key="1">
    <source>
        <dbReference type="ARBA" id="ARBA00004429"/>
    </source>
</evidence>
<dbReference type="GO" id="GO:0005886">
    <property type="term" value="C:plasma membrane"/>
    <property type="evidence" value="ECO:0007669"/>
    <property type="project" value="UniProtKB-SubCell"/>
</dbReference>
<dbReference type="Gene3D" id="1.10.3730.20">
    <property type="match status" value="1"/>
</dbReference>
<accession>A0A1B7XPQ0</accession>
<evidence type="ECO:0000313" key="11">
    <source>
        <dbReference type="EMBL" id="OBQ57492.1"/>
    </source>
</evidence>
<gene>
    <name evidence="11" type="ORF">SP90_00100</name>
</gene>
<dbReference type="InterPro" id="IPR000390">
    <property type="entry name" value="Small_drug/metabolite_transptr"/>
</dbReference>
<dbReference type="Pfam" id="PF00893">
    <property type="entry name" value="Multi_Drug_Res"/>
    <property type="match status" value="1"/>
</dbReference>
<keyword evidence="8 10" id="KW-0472">Membrane</keyword>
<feature type="transmembrane region" description="Helical" evidence="10">
    <location>
        <begin position="31"/>
        <end position="49"/>
    </location>
</feature>
<organism evidence="11 12">
    <name type="scientific">Halodesulfovibrio spirochaetisodalis</name>
    <dbReference type="NCBI Taxonomy" id="1560234"/>
    <lineage>
        <taxon>Bacteria</taxon>
        <taxon>Pseudomonadati</taxon>
        <taxon>Thermodesulfobacteriota</taxon>
        <taxon>Desulfovibrionia</taxon>
        <taxon>Desulfovibrionales</taxon>
        <taxon>Desulfovibrionaceae</taxon>
        <taxon>Halodesulfovibrio</taxon>
    </lineage>
</organism>
<dbReference type="GO" id="GO:0015220">
    <property type="term" value="F:choline transmembrane transporter activity"/>
    <property type="evidence" value="ECO:0007669"/>
    <property type="project" value="TreeGrafter"/>
</dbReference>
<evidence type="ECO:0000256" key="2">
    <source>
        <dbReference type="ARBA" id="ARBA00011358"/>
    </source>
</evidence>
<proteinExistence type="inferred from homology"/>
<evidence type="ECO:0000256" key="8">
    <source>
        <dbReference type="ARBA" id="ARBA00023136"/>
    </source>
</evidence>
<name>A0A1B7XPQ0_9BACT</name>
<dbReference type="STRING" id="1560234.SP90_00100"/>
<comment type="subunit">
    <text evidence="2">Forms a complex with MdtI.</text>
</comment>
<evidence type="ECO:0000256" key="9">
    <source>
        <dbReference type="RuleBase" id="RU003942"/>
    </source>
</evidence>
<evidence type="ECO:0000256" key="7">
    <source>
        <dbReference type="ARBA" id="ARBA00022989"/>
    </source>
</evidence>
<evidence type="ECO:0000256" key="10">
    <source>
        <dbReference type="SAM" id="Phobius"/>
    </source>
</evidence>
<dbReference type="GO" id="GO:1903711">
    <property type="term" value="P:spermidine transmembrane transport"/>
    <property type="evidence" value="ECO:0007669"/>
    <property type="project" value="TreeGrafter"/>
</dbReference>
<evidence type="ECO:0000256" key="4">
    <source>
        <dbReference type="ARBA" id="ARBA00022475"/>
    </source>
</evidence>
<comment type="caution">
    <text evidence="11">The sequence shown here is derived from an EMBL/GenBank/DDBJ whole genome shotgun (WGS) entry which is preliminary data.</text>
</comment>
<evidence type="ECO:0000256" key="5">
    <source>
        <dbReference type="ARBA" id="ARBA00022519"/>
    </source>
</evidence>
<dbReference type="AlphaFoldDB" id="A0A1B7XPQ0"/>
<dbReference type="RefSeq" id="WP_066851337.1">
    <property type="nucleotide sequence ID" value="NZ_JXMS01000001.1"/>
</dbReference>
<keyword evidence="4" id="KW-1003">Cell membrane</keyword>
<dbReference type="SUPFAM" id="SSF103481">
    <property type="entry name" value="Multidrug resistance efflux transporter EmrE"/>
    <property type="match status" value="1"/>
</dbReference>
<dbReference type="InterPro" id="IPR045324">
    <property type="entry name" value="Small_multidrug_res"/>
</dbReference>
<comment type="subcellular location">
    <subcellularLocation>
        <location evidence="1">Cell inner membrane</location>
        <topology evidence="1">Multi-pass membrane protein</topology>
    </subcellularLocation>
    <subcellularLocation>
        <location evidence="9">Cell membrane</location>
        <topology evidence="9">Multi-pass membrane protein</topology>
    </subcellularLocation>
</comment>
<dbReference type="GO" id="GO:0031460">
    <property type="term" value="P:glycine betaine transport"/>
    <property type="evidence" value="ECO:0007669"/>
    <property type="project" value="TreeGrafter"/>
</dbReference>
<keyword evidence="12" id="KW-1185">Reference proteome</keyword>
<keyword evidence="7 10" id="KW-1133">Transmembrane helix</keyword>
<dbReference type="GO" id="GO:0015199">
    <property type="term" value="F:amino-acid betaine transmembrane transporter activity"/>
    <property type="evidence" value="ECO:0007669"/>
    <property type="project" value="TreeGrafter"/>
</dbReference>
<dbReference type="PATRIC" id="fig|1560234.3.peg.20"/>
<evidence type="ECO:0000256" key="3">
    <source>
        <dbReference type="ARBA" id="ARBA00021112"/>
    </source>
</evidence>
<feature type="transmembrane region" description="Helical" evidence="10">
    <location>
        <begin position="61"/>
        <end position="81"/>
    </location>
</feature>
<dbReference type="Proteomes" id="UP000091979">
    <property type="component" value="Unassembled WGS sequence"/>
</dbReference>